<dbReference type="GO" id="GO:0005886">
    <property type="term" value="C:plasma membrane"/>
    <property type="evidence" value="ECO:0007669"/>
    <property type="project" value="UniProtKB-SubCell"/>
</dbReference>
<reference evidence="10" key="2">
    <citation type="journal article" date="2014" name="Mol. Biochem. Parasitol.">
        <title>Capturing the variant surface glycoprotein repertoire (the VSGnome) of Trypanosoma brucei Lister 427.</title>
        <authorList>
            <person name="Cross G.A."/>
            <person name="Kim H.S."/>
            <person name="Wickstead B."/>
        </authorList>
    </citation>
    <scope>NUCLEOTIDE SEQUENCE</scope>
    <source>
        <strain evidence="10">Lister 427</strain>
    </source>
</reference>
<accession>M4SVY5</accession>
<keyword evidence="6" id="KW-0472">Membrane</keyword>
<evidence type="ECO:0000256" key="8">
    <source>
        <dbReference type="ARBA" id="ARBA00023288"/>
    </source>
</evidence>
<keyword evidence="5" id="KW-0732">Signal</keyword>
<dbReference type="Pfam" id="PF13206">
    <property type="entry name" value="VSG_B"/>
    <property type="match status" value="1"/>
</dbReference>
<evidence type="ECO:0000259" key="9">
    <source>
        <dbReference type="Pfam" id="PF13206"/>
    </source>
</evidence>
<dbReference type="InterPro" id="IPR025932">
    <property type="entry name" value="Trypano_VSG_B_N_dom"/>
</dbReference>
<evidence type="ECO:0000256" key="1">
    <source>
        <dbReference type="ARBA" id="ARBA00002523"/>
    </source>
</evidence>
<feature type="non-terminal residue" evidence="10">
    <location>
        <position position="1"/>
    </location>
</feature>
<evidence type="ECO:0000256" key="6">
    <source>
        <dbReference type="ARBA" id="ARBA00023136"/>
    </source>
</evidence>
<evidence type="ECO:0000256" key="5">
    <source>
        <dbReference type="ARBA" id="ARBA00022729"/>
    </source>
</evidence>
<dbReference type="VEuPathDB" id="TriTrypDB:Tb427_000438400"/>
<dbReference type="AlphaFoldDB" id="M4SVY5"/>
<dbReference type="GO" id="GO:0098552">
    <property type="term" value="C:side of membrane"/>
    <property type="evidence" value="ECO:0007669"/>
    <property type="project" value="UniProtKB-KW"/>
</dbReference>
<reference evidence="10" key="1">
    <citation type="submission" date="2013-02" db="EMBL/GenBank/DDBJ databases">
        <authorList>
            <person name="Cross G.A.M."/>
            <person name="Kim H.-S."/>
            <person name="Wickstead B."/>
        </authorList>
    </citation>
    <scope>NUCLEOTIDE SEQUENCE</scope>
    <source>
        <strain evidence="10">Lister 427</strain>
    </source>
</reference>
<name>M4SVY5_9TRYP</name>
<sequence>MTNNQSNNAPTKIRSNTILCATTIAPALLQITLLPTRTADAAVAHAGSSESGFRVICNLINLASMELESPNLPSTETEIEDTVALINLTLMAPKAVEELTAAPDVPQLWEKEKTETKTHCAADAREKCQKAINRAISHGKGNAIVAAKKLVLNPALIPPLTETINQITKALKDYSEAANAASDKTIAAVLQAALGGKSDGTATVKLTGASSDRQTTCGTPSGSTKGTTGGTTLAADVIYLCSSDGTSGSNNGACSLKEKTSNINFGDADKDIKDEWKKLAAECKAQYLNYKGNSKTLQVALPAFDIEIAKQTGQQQQAN</sequence>
<keyword evidence="3" id="KW-1003">Cell membrane</keyword>
<evidence type="ECO:0000256" key="7">
    <source>
        <dbReference type="ARBA" id="ARBA00023180"/>
    </source>
</evidence>
<evidence type="ECO:0000256" key="3">
    <source>
        <dbReference type="ARBA" id="ARBA00022475"/>
    </source>
</evidence>
<keyword evidence="8" id="KW-0449">Lipoprotein</keyword>
<feature type="domain" description="Trypanosome variant surface glycoprotein B-type N-terminal" evidence="9">
    <location>
        <begin position="36"/>
        <end position="316"/>
    </location>
</feature>
<evidence type="ECO:0000256" key="2">
    <source>
        <dbReference type="ARBA" id="ARBA00004609"/>
    </source>
</evidence>
<protein>
    <submittedName>
        <fullName evidence="10">Variant surface glycoprotein 3418</fullName>
    </submittedName>
</protein>
<dbReference type="EMBL" id="KC612020">
    <property type="protein sequence ID" value="AGH59451.1"/>
    <property type="molecule type" value="Genomic_DNA"/>
</dbReference>
<evidence type="ECO:0000313" key="10">
    <source>
        <dbReference type="EMBL" id="AGH59451.1"/>
    </source>
</evidence>
<keyword evidence="4" id="KW-0336">GPI-anchor</keyword>
<comment type="subcellular location">
    <subcellularLocation>
        <location evidence="2">Cell membrane</location>
        <topology evidence="2">Lipid-anchor</topology>
        <topology evidence="2">GPI-anchor</topology>
    </subcellularLocation>
</comment>
<keyword evidence="7" id="KW-0325">Glycoprotein</keyword>
<organism evidence="10">
    <name type="scientific">Trypanosoma brucei</name>
    <dbReference type="NCBI Taxonomy" id="5691"/>
    <lineage>
        <taxon>Eukaryota</taxon>
        <taxon>Discoba</taxon>
        <taxon>Euglenozoa</taxon>
        <taxon>Kinetoplastea</taxon>
        <taxon>Metakinetoplastina</taxon>
        <taxon>Trypanosomatida</taxon>
        <taxon>Trypanosomatidae</taxon>
        <taxon>Trypanosoma</taxon>
    </lineage>
</organism>
<evidence type="ECO:0000256" key="4">
    <source>
        <dbReference type="ARBA" id="ARBA00022622"/>
    </source>
</evidence>
<comment type="function">
    <text evidence="1">VSG forms a coat on the surface of the parasite. The trypanosome evades the immune response of the host by expressing a series of antigenically distinct VSGs from an estimated 1000 VSG genes.</text>
</comment>
<proteinExistence type="predicted"/>